<feature type="compositionally biased region" description="Low complexity" evidence="1">
    <location>
        <begin position="208"/>
        <end position="217"/>
    </location>
</feature>
<dbReference type="AlphaFoldDB" id="A0A067CST2"/>
<sequence length="228" mass="25818">MKRRGPPDGAGKVTRAYSTFIVIAEPSVHSHIWASRLLTTAREILVAIAEFLDASELLSLSSSCRYLYHLMDASLWDRVLRTQLKVSPTRIKPSTNRRLLVATCVRKNTCYQCQRYMPRGCKTLRRCPPQYNDWKLCQRCLRLPQFAADGHCRRRLDLSCLTPERLLTPQPCQAISPEYCSCLDYKKQIHGLLALLNRSDATSPTSGSQSNASLFSSDSDDFDGHTFS</sequence>
<name>A0A067CST2_SAPPC</name>
<evidence type="ECO:0000313" key="3">
    <source>
        <dbReference type="EMBL" id="KDO29857.1"/>
    </source>
</evidence>
<feature type="domain" description="F-box" evidence="2">
    <location>
        <begin position="34"/>
        <end position="79"/>
    </location>
</feature>
<dbReference type="PROSITE" id="PS50181">
    <property type="entry name" value="FBOX"/>
    <property type="match status" value="1"/>
</dbReference>
<evidence type="ECO:0000313" key="4">
    <source>
        <dbReference type="Proteomes" id="UP000030745"/>
    </source>
</evidence>
<dbReference type="Proteomes" id="UP000030745">
    <property type="component" value="Unassembled WGS sequence"/>
</dbReference>
<dbReference type="EMBL" id="KK583204">
    <property type="protein sequence ID" value="KDO29857.1"/>
    <property type="molecule type" value="Genomic_DNA"/>
</dbReference>
<dbReference type="KEGG" id="spar:SPRG_19736"/>
<keyword evidence="4" id="KW-1185">Reference proteome</keyword>
<evidence type="ECO:0000256" key="1">
    <source>
        <dbReference type="SAM" id="MobiDB-lite"/>
    </source>
</evidence>
<dbReference type="OMA" id="AISPEYC"/>
<gene>
    <name evidence="3" type="ORF">SPRG_19736</name>
</gene>
<dbReference type="InterPro" id="IPR001810">
    <property type="entry name" value="F-box_dom"/>
</dbReference>
<dbReference type="GeneID" id="24141026"/>
<feature type="region of interest" description="Disordered" evidence="1">
    <location>
        <begin position="203"/>
        <end position="228"/>
    </location>
</feature>
<dbReference type="RefSeq" id="XP_012199555.1">
    <property type="nucleotide sequence ID" value="XM_012344165.1"/>
</dbReference>
<dbReference type="VEuPathDB" id="FungiDB:SPRG_19736"/>
<dbReference type="InterPro" id="IPR036047">
    <property type="entry name" value="F-box-like_dom_sf"/>
</dbReference>
<reference evidence="3 4" key="1">
    <citation type="journal article" date="2013" name="PLoS Genet.">
        <title>Distinctive expansion of potential virulence genes in the genome of the oomycete fish pathogen Saprolegnia parasitica.</title>
        <authorList>
            <person name="Jiang R.H."/>
            <person name="de Bruijn I."/>
            <person name="Haas B.J."/>
            <person name="Belmonte R."/>
            <person name="Lobach L."/>
            <person name="Christie J."/>
            <person name="van den Ackerveken G."/>
            <person name="Bottin A."/>
            <person name="Bulone V."/>
            <person name="Diaz-Moreno S.M."/>
            <person name="Dumas B."/>
            <person name="Fan L."/>
            <person name="Gaulin E."/>
            <person name="Govers F."/>
            <person name="Grenville-Briggs L.J."/>
            <person name="Horner N.R."/>
            <person name="Levin J.Z."/>
            <person name="Mammella M."/>
            <person name="Meijer H.J."/>
            <person name="Morris P."/>
            <person name="Nusbaum C."/>
            <person name="Oome S."/>
            <person name="Phillips A.J."/>
            <person name="van Rooyen D."/>
            <person name="Rzeszutek E."/>
            <person name="Saraiva M."/>
            <person name="Secombes C.J."/>
            <person name="Seidl M.F."/>
            <person name="Snel B."/>
            <person name="Stassen J.H."/>
            <person name="Sykes S."/>
            <person name="Tripathy S."/>
            <person name="van den Berg H."/>
            <person name="Vega-Arreguin J.C."/>
            <person name="Wawra S."/>
            <person name="Young S.K."/>
            <person name="Zeng Q."/>
            <person name="Dieguez-Uribeondo J."/>
            <person name="Russ C."/>
            <person name="Tyler B.M."/>
            <person name="van West P."/>
        </authorList>
    </citation>
    <scope>NUCLEOTIDE SEQUENCE [LARGE SCALE GENOMIC DNA]</scope>
    <source>
        <strain evidence="3 4">CBS 223.65</strain>
    </source>
</reference>
<proteinExistence type="predicted"/>
<organism evidence="3 4">
    <name type="scientific">Saprolegnia parasitica (strain CBS 223.65)</name>
    <dbReference type="NCBI Taxonomy" id="695850"/>
    <lineage>
        <taxon>Eukaryota</taxon>
        <taxon>Sar</taxon>
        <taxon>Stramenopiles</taxon>
        <taxon>Oomycota</taxon>
        <taxon>Saprolegniomycetes</taxon>
        <taxon>Saprolegniales</taxon>
        <taxon>Saprolegniaceae</taxon>
        <taxon>Saprolegnia</taxon>
    </lineage>
</organism>
<dbReference type="Gene3D" id="1.20.1280.50">
    <property type="match status" value="1"/>
</dbReference>
<evidence type="ECO:0000259" key="2">
    <source>
        <dbReference type="PROSITE" id="PS50181"/>
    </source>
</evidence>
<accession>A0A067CST2</accession>
<dbReference type="OrthoDB" id="65730at2759"/>
<protein>
    <recommendedName>
        <fullName evidence="2">F-box domain-containing protein</fullName>
    </recommendedName>
</protein>
<dbReference type="SUPFAM" id="SSF81383">
    <property type="entry name" value="F-box domain"/>
    <property type="match status" value="1"/>
</dbReference>
<dbReference type="Pfam" id="PF12937">
    <property type="entry name" value="F-box-like"/>
    <property type="match status" value="1"/>
</dbReference>